<evidence type="ECO:0000259" key="3">
    <source>
        <dbReference type="SMART" id="SM00829"/>
    </source>
</evidence>
<keyword evidence="1" id="KW-0521">NADP</keyword>
<sequence length="334" mass="34675">MRAMQVARTGGPEALVPVDAPTPAAGPGEVLVRVAYAGVNFIDVYRRTGLYQVELPAIAGVEGAGIIEAVGAGVDEVQVGDRVAWVDAAGSYAQFAVLRAERAIPVPAGISLRAAAAVALQGLTAHFLATSTFPLAAGDDVLIHAGAGGVGLLLTQMADLHGARVITTTSTQEKAELSRQAGASNTLNYTAFDDLATELPRAVKALTGGRGVTVVYDGVGRATFDGSLASLRPRGMLVAFGAASGPIEPFDIQRLNAGGSLYLTRPSLWHYVASRDELLRRSRELFAWIKGGDVTVRIGAQFALDEAPAAHELLESRGSTGKIVLAVNPSVEPE</sequence>
<keyword evidence="5" id="KW-1185">Reference proteome</keyword>
<dbReference type="Proteomes" id="UP000315389">
    <property type="component" value="Unassembled WGS sequence"/>
</dbReference>
<dbReference type="AlphaFoldDB" id="A0A542ZW51"/>
<evidence type="ECO:0000313" key="5">
    <source>
        <dbReference type="Proteomes" id="UP000315389"/>
    </source>
</evidence>
<reference evidence="4 5" key="1">
    <citation type="submission" date="2019-06" db="EMBL/GenBank/DDBJ databases">
        <title>Sequencing the genomes of 1000 actinobacteria strains.</title>
        <authorList>
            <person name="Klenk H.-P."/>
        </authorList>
    </citation>
    <scope>NUCLEOTIDE SEQUENCE [LARGE SCALE GENOMIC DNA]</scope>
    <source>
        <strain evidence="4 5">DSM 4813</strain>
    </source>
</reference>
<dbReference type="PANTHER" id="PTHR48106">
    <property type="entry name" value="QUINONE OXIDOREDUCTASE PIG3-RELATED"/>
    <property type="match status" value="1"/>
</dbReference>
<proteinExistence type="predicted"/>
<dbReference type="SMART" id="SM00829">
    <property type="entry name" value="PKS_ER"/>
    <property type="match status" value="1"/>
</dbReference>
<evidence type="ECO:0000256" key="1">
    <source>
        <dbReference type="ARBA" id="ARBA00022857"/>
    </source>
</evidence>
<dbReference type="InterPro" id="IPR013154">
    <property type="entry name" value="ADH-like_N"/>
</dbReference>
<dbReference type="Gene3D" id="3.40.50.720">
    <property type="entry name" value="NAD(P)-binding Rossmann-like Domain"/>
    <property type="match status" value="1"/>
</dbReference>
<dbReference type="OrthoDB" id="9780520at2"/>
<dbReference type="InterPro" id="IPR011032">
    <property type="entry name" value="GroES-like_sf"/>
</dbReference>
<dbReference type="GO" id="GO:0035925">
    <property type="term" value="F:mRNA 3'-UTR AU-rich region binding"/>
    <property type="evidence" value="ECO:0007669"/>
    <property type="project" value="TreeGrafter"/>
</dbReference>
<dbReference type="GO" id="GO:0003960">
    <property type="term" value="F:quinone reductase (NADPH) activity"/>
    <property type="evidence" value="ECO:0007669"/>
    <property type="project" value="InterPro"/>
</dbReference>
<dbReference type="InterPro" id="IPR036291">
    <property type="entry name" value="NAD(P)-bd_dom_sf"/>
</dbReference>
<accession>A0A542ZW51</accession>
<gene>
    <name evidence="4" type="ORF">FB461_1096</name>
</gene>
<name>A0A542ZW51_RARFA</name>
<dbReference type="InterPro" id="IPR047618">
    <property type="entry name" value="QOR-like"/>
</dbReference>
<dbReference type="Gene3D" id="3.90.180.10">
    <property type="entry name" value="Medium-chain alcohol dehydrogenases, catalytic domain"/>
    <property type="match status" value="1"/>
</dbReference>
<dbReference type="GO" id="GO:0005829">
    <property type="term" value="C:cytosol"/>
    <property type="evidence" value="ECO:0007669"/>
    <property type="project" value="TreeGrafter"/>
</dbReference>
<dbReference type="RefSeq" id="WP_142119636.1">
    <property type="nucleotide sequence ID" value="NZ_BAAASV010000001.1"/>
</dbReference>
<dbReference type="GO" id="GO:0070402">
    <property type="term" value="F:NADPH binding"/>
    <property type="evidence" value="ECO:0007669"/>
    <property type="project" value="TreeGrafter"/>
</dbReference>
<dbReference type="SUPFAM" id="SSF51735">
    <property type="entry name" value="NAD(P)-binding Rossmann-fold domains"/>
    <property type="match status" value="1"/>
</dbReference>
<dbReference type="InterPro" id="IPR013149">
    <property type="entry name" value="ADH-like_C"/>
</dbReference>
<dbReference type="InterPro" id="IPR020843">
    <property type="entry name" value="ER"/>
</dbReference>
<dbReference type="EMBL" id="VFOS01000001">
    <property type="protein sequence ID" value="TQL64587.1"/>
    <property type="molecule type" value="Genomic_DNA"/>
</dbReference>
<dbReference type="Pfam" id="PF08240">
    <property type="entry name" value="ADH_N"/>
    <property type="match status" value="1"/>
</dbReference>
<comment type="caution">
    <text evidence="4">The sequence shown here is derived from an EMBL/GenBank/DDBJ whole genome shotgun (WGS) entry which is preliminary data.</text>
</comment>
<dbReference type="FunFam" id="3.40.50.720:FF:000053">
    <property type="entry name" value="Quinone oxidoreductase 1"/>
    <property type="match status" value="1"/>
</dbReference>
<evidence type="ECO:0000256" key="2">
    <source>
        <dbReference type="ARBA" id="ARBA00023002"/>
    </source>
</evidence>
<organism evidence="4 5">
    <name type="scientific">Rarobacter faecitabidus</name>
    <dbReference type="NCBI Taxonomy" id="13243"/>
    <lineage>
        <taxon>Bacteria</taxon>
        <taxon>Bacillati</taxon>
        <taxon>Actinomycetota</taxon>
        <taxon>Actinomycetes</taxon>
        <taxon>Micrococcales</taxon>
        <taxon>Rarobacteraceae</taxon>
        <taxon>Rarobacter</taxon>
    </lineage>
</organism>
<keyword evidence="2" id="KW-0560">Oxidoreductase</keyword>
<dbReference type="Pfam" id="PF00107">
    <property type="entry name" value="ADH_zinc_N"/>
    <property type="match status" value="1"/>
</dbReference>
<dbReference type="CDD" id="cd05286">
    <property type="entry name" value="QOR2"/>
    <property type="match status" value="1"/>
</dbReference>
<evidence type="ECO:0000313" key="4">
    <source>
        <dbReference type="EMBL" id="TQL64587.1"/>
    </source>
</evidence>
<protein>
    <submittedName>
        <fullName evidence="4">NADPH2:quinone reductase</fullName>
    </submittedName>
</protein>
<dbReference type="SUPFAM" id="SSF50129">
    <property type="entry name" value="GroES-like"/>
    <property type="match status" value="1"/>
</dbReference>
<feature type="domain" description="Enoyl reductase (ER)" evidence="3">
    <location>
        <begin position="10"/>
        <end position="325"/>
    </location>
</feature>
<dbReference type="PANTHER" id="PTHR48106:SF13">
    <property type="entry name" value="QUINONE OXIDOREDUCTASE-RELATED"/>
    <property type="match status" value="1"/>
</dbReference>